<dbReference type="Proteomes" id="UP000790580">
    <property type="component" value="Unassembled WGS sequence"/>
</dbReference>
<evidence type="ECO:0000313" key="4">
    <source>
        <dbReference type="EMBL" id="MBU9720579.1"/>
    </source>
</evidence>
<organism evidence="4 5">
    <name type="scientific">Evansella alkalicola</name>
    <dbReference type="NCBI Taxonomy" id="745819"/>
    <lineage>
        <taxon>Bacteria</taxon>
        <taxon>Bacillati</taxon>
        <taxon>Bacillota</taxon>
        <taxon>Bacilli</taxon>
        <taxon>Bacillales</taxon>
        <taxon>Bacillaceae</taxon>
        <taxon>Evansella</taxon>
    </lineage>
</organism>
<name>A0ABS6JPT9_9BACI</name>
<comment type="caution">
    <text evidence="4">The sequence shown here is derived from an EMBL/GenBank/DDBJ whole genome shotgun (WGS) entry which is preliminary data.</text>
</comment>
<evidence type="ECO:0000256" key="2">
    <source>
        <dbReference type="ARBA" id="ARBA00022801"/>
    </source>
</evidence>
<dbReference type="EMBL" id="JAHQCR010000018">
    <property type="protein sequence ID" value="MBU9720579.1"/>
    <property type="molecule type" value="Genomic_DNA"/>
</dbReference>
<evidence type="ECO:0000256" key="1">
    <source>
        <dbReference type="ARBA" id="ARBA00001946"/>
    </source>
</evidence>
<comment type="cofactor">
    <cofactor evidence="1">
        <name>Mg(2+)</name>
        <dbReference type="ChEBI" id="CHEBI:18420"/>
    </cofactor>
</comment>
<sequence length="177" mass="19857">MSQSNWKVQQSDNIIVDRFHIQKEHIQSTSGEMDISFISFADGVCILAITNDNEVVISKKYRHAVKEWEWELPSGTIDQHEEPLAAAKRELAAETGFTADLWKSLGHFHPSASATSETIHLFFATALTKIESPATELDENTTLLKKWSEVMTLINEGEFKHGAGLAAILKYQLKQSN</sequence>
<dbReference type="SUPFAM" id="SSF55811">
    <property type="entry name" value="Nudix"/>
    <property type="match status" value="1"/>
</dbReference>
<protein>
    <submittedName>
        <fullName evidence="4">NUDIX hydrolase</fullName>
    </submittedName>
</protein>
<dbReference type="PROSITE" id="PS51462">
    <property type="entry name" value="NUDIX"/>
    <property type="match status" value="1"/>
</dbReference>
<dbReference type="GO" id="GO:0016787">
    <property type="term" value="F:hydrolase activity"/>
    <property type="evidence" value="ECO:0007669"/>
    <property type="project" value="UniProtKB-KW"/>
</dbReference>
<dbReference type="InterPro" id="IPR000086">
    <property type="entry name" value="NUDIX_hydrolase_dom"/>
</dbReference>
<dbReference type="CDD" id="cd03424">
    <property type="entry name" value="NUDIX_ADPRase_Nudt5_UGPPase_Nudt14"/>
    <property type="match status" value="1"/>
</dbReference>
<dbReference type="PROSITE" id="PS00893">
    <property type="entry name" value="NUDIX_BOX"/>
    <property type="match status" value="1"/>
</dbReference>
<dbReference type="Gene3D" id="3.90.79.10">
    <property type="entry name" value="Nucleoside Triphosphate Pyrophosphohydrolase"/>
    <property type="match status" value="1"/>
</dbReference>
<keyword evidence="2 4" id="KW-0378">Hydrolase</keyword>
<feature type="domain" description="Nudix hydrolase" evidence="3">
    <location>
        <begin position="39"/>
        <end position="172"/>
    </location>
</feature>
<keyword evidence="5" id="KW-1185">Reference proteome</keyword>
<proteinExistence type="predicted"/>
<dbReference type="PANTHER" id="PTHR11839:SF18">
    <property type="entry name" value="NUDIX HYDROLASE DOMAIN-CONTAINING PROTEIN"/>
    <property type="match status" value="1"/>
</dbReference>
<gene>
    <name evidence="4" type="ORF">KS407_03860</name>
</gene>
<dbReference type="Pfam" id="PF00293">
    <property type="entry name" value="NUDIX"/>
    <property type="match status" value="1"/>
</dbReference>
<dbReference type="InterPro" id="IPR015797">
    <property type="entry name" value="NUDIX_hydrolase-like_dom_sf"/>
</dbReference>
<evidence type="ECO:0000313" key="5">
    <source>
        <dbReference type="Proteomes" id="UP000790580"/>
    </source>
</evidence>
<dbReference type="PANTHER" id="PTHR11839">
    <property type="entry name" value="UDP/ADP-SUGAR PYROPHOSPHATASE"/>
    <property type="match status" value="1"/>
</dbReference>
<dbReference type="InterPro" id="IPR020084">
    <property type="entry name" value="NUDIX_hydrolase_CS"/>
</dbReference>
<reference evidence="4 5" key="1">
    <citation type="submission" date="2021-06" db="EMBL/GenBank/DDBJ databases">
        <title>Bacillus sp. RD4P76, an endophyte from a halophyte.</title>
        <authorList>
            <person name="Sun J.-Q."/>
        </authorList>
    </citation>
    <scope>NUCLEOTIDE SEQUENCE [LARGE SCALE GENOMIC DNA]</scope>
    <source>
        <strain evidence="4 5">JCM 17098</strain>
    </source>
</reference>
<evidence type="ECO:0000259" key="3">
    <source>
        <dbReference type="PROSITE" id="PS51462"/>
    </source>
</evidence>
<accession>A0ABS6JPT9</accession>
<dbReference type="RefSeq" id="WP_088076583.1">
    <property type="nucleotide sequence ID" value="NZ_JAHQCR010000018.1"/>
</dbReference>